<organism evidence="5 6">
    <name type="scientific">Heterobasidion irregulare (strain TC 32-1)</name>
    <dbReference type="NCBI Taxonomy" id="747525"/>
    <lineage>
        <taxon>Eukaryota</taxon>
        <taxon>Fungi</taxon>
        <taxon>Dikarya</taxon>
        <taxon>Basidiomycota</taxon>
        <taxon>Agaricomycotina</taxon>
        <taxon>Agaricomycetes</taxon>
        <taxon>Russulales</taxon>
        <taxon>Bondarzewiaceae</taxon>
        <taxon>Heterobasidion</taxon>
        <taxon>Heterobasidion annosum species complex</taxon>
    </lineage>
</organism>
<dbReference type="InterPro" id="IPR051104">
    <property type="entry name" value="FAD_monoxygenase"/>
</dbReference>
<evidence type="ECO:0000259" key="4">
    <source>
        <dbReference type="Pfam" id="PF01494"/>
    </source>
</evidence>
<dbReference type="GeneID" id="20676352"/>
<dbReference type="EMBL" id="KI925461">
    <property type="protein sequence ID" value="ETW78530.1"/>
    <property type="molecule type" value="Genomic_DNA"/>
</dbReference>
<accession>W4JZL3</accession>
<proteinExistence type="predicted"/>
<name>W4JZL3_HETIT</name>
<sequence length="459" mass="51476">MQSKSPKFRVAICGGGVGGLILACALSKCPDIQIDVYEAASRFSEIGVGIGIWWRPWQILRSLGLEDDLCQLLDSKPTDSIKPTLHYRKADQPEGLGFFNMMCRGGLLTFHRAQFHNVLLKRLSPRCRTYLSKRLHYYTQPLRSDDPVHLVFQDGSTATCDILIGADGLKSAVRASMLHEQARVAEYRGQHAQAADLRTRIEPRWSGVLVYRMLVSAEKLRRLSPHHRVLTVPTMVSIIAFAFRRESQLFSAHIMAYPISHGQFINIAAFDADYDQEGSIFTDPWIQERDSGEVTNSYNDWEPEVKQLVGCIDKGKVNRWVVNVVKPLPTFAFARVALLGDAAHAMTPFTGAGAGQAIEDAWILSALLSHPRTTLRNVAQVLQIYSRVRLPLASQVAERSRRNGTHFSLYEPGNEITTAGLPELGQRIYQNFEWAWNTDPGVDMRRAMEMLEAEVGGKL</sequence>
<evidence type="ECO:0000313" key="6">
    <source>
        <dbReference type="Proteomes" id="UP000030671"/>
    </source>
</evidence>
<keyword evidence="6" id="KW-1185">Reference proteome</keyword>
<evidence type="ECO:0000256" key="2">
    <source>
        <dbReference type="ARBA" id="ARBA00022827"/>
    </source>
</evidence>
<keyword evidence="1" id="KW-0285">Flavoprotein</keyword>
<dbReference type="KEGG" id="hir:HETIRDRAFT_453182"/>
<dbReference type="AlphaFoldDB" id="W4JZL3"/>
<dbReference type="HOGENOM" id="CLU_009665_6_3_1"/>
<keyword evidence="3" id="KW-0560">Oxidoreductase</keyword>
<dbReference type="eggNOG" id="KOG2614">
    <property type="taxonomic scope" value="Eukaryota"/>
</dbReference>
<dbReference type="PANTHER" id="PTHR46720">
    <property type="entry name" value="HYDROXYLASE, PUTATIVE (AFU_ORTHOLOGUE AFUA_3G01460)-RELATED"/>
    <property type="match status" value="1"/>
</dbReference>
<dbReference type="PANTHER" id="PTHR46720:SF3">
    <property type="entry name" value="FAD-BINDING DOMAIN-CONTAINING PROTEIN-RELATED"/>
    <property type="match status" value="1"/>
</dbReference>
<gene>
    <name evidence="5" type="ORF">HETIRDRAFT_453182</name>
</gene>
<dbReference type="InParanoid" id="W4JZL3"/>
<dbReference type="GO" id="GO:0071949">
    <property type="term" value="F:FAD binding"/>
    <property type="evidence" value="ECO:0007669"/>
    <property type="project" value="InterPro"/>
</dbReference>
<keyword evidence="2" id="KW-0274">FAD</keyword>
<dbReference type="SUPFAM" id="SSF51905">
    <property type="entry name" value="FAD/NAD(P)-binding domain"/>
    <property type="match status" value="1"/>
</dbReference>
<evidence type="ECO:0000256" key="3">
    <source>
        <dbReference type="ARBA" id="ARBA00023002"/>
    </source>
</evidence>
<dbReference type="Gene3D" id="3.50.50.60">
    <property type="entry name" value="FAD/NAD(P)-binding domain"/>
    <property type="match status" value="1"/>
</dbReference>
<reference evidence="5 6" key="1">
    <citation type="journal article" date="2012" name="New Phytol.">
        <title>Insight into trade-off between wood decay and parasitism from the genome of a fungal forest pathogen.</title>
        <authorList>
            <person name="Olson A."/>
            <person name="Aerts A."/>
            <person name="Asiegbu F."/>
            <person name="Belbahri L."/>
            <person name="Bouzid O."/>
            <person name="Broberg A."/>
            <person name="Canback B."/>
            <person name="Coutinho P.M."/>
            <person name="Cullen D."/>
            <person name="Dalman K."/>
            <person name="Deflorio G."/>
            <person name="van Diepen L.T."/>
            <person name="Dunand C."/>
            <person name="Duplessis S."/>
            <person name="Durling M."/>
            <person name="Gonthier P."/>
            <person name="Grimwood J."/>
            <person name="Fossdal C.G."/>
            <person name="Hansson D."/>
            <person name="Henrissat B."/>
            <person name="Hietala A."/>
            <person name="Himmelstrand K."/>
            <person name="Hoffmeister D."/>
            <person name="Hogberg N."/>
            <person name="James T.Y."/>
            <person name="Karlsson M."/>
            <person name="Kohler A."/>
            <person name="Kues U."/>
            <person name="Lee Y.H."/>
            <person name="Lin Y.C."/>
            <person name="Lind M."/>
            <person name="Lindquist E."/>
            <person name="Lombard V."/>
            <person name="Lucas S."/>
            <person name="Lunden K."/>
            <person name="Morin E."/>
            <person name="Murat C."/>
            <person name="Park J."/>
            <person name="Raffaello T."/>
            <person name="Rouze P."/>
            <person name="Salamov A."/>
            <person name="Schmutz J."/>
            <person name="Solheim H."/>
            <person name="Stahlberg J."/>
            <person name="Velez H."/>
            <person name="de Vries R.P."/>
            <person name="Wiebenga A."/>
            <person name="Woodward S."/>
            <person name="Yakovlev I."/>
            <person name="Garbelotto M."/>
            <person name="Martin F."/>
            <person name="Grigoriev I.V."/>
            <person name="Stenlid J."/>
        </authorList>
    </citation>
    <scope>NUCLEOTIDE SEQUENCE [LARGE SCALE GENOMIC DNA]</scope>
    <source>
        <strain evidence="5 6">TC 32-1</strain>
    </source>
</reference>
<feature type="domain" description="FAD-binding" evidence="4">
    <location>
        <begin position="331"/>
        <end position="400"/>
    </location>
</feature>
<dbReference type="Pfam" id="PF01494">
    <property type="entry name" value="FAD_binding_3"/>
    <property type="match status" value="1"/>
</dbReference>
<evidence type="ECO:0000313" key="5">
    <source>
        <dbReference type="EMBL" id="ETW78530.1"/>
    </source>
</evidence>
<dbReference type="OrthoDB" id="417877at2759"/>
<dbReference type="SUPFAM" id="SSF54373">
    <property type="entry name" value="FAD-linked reductases, C-terminal domain"/>
    <property type="match status" value="1"/>
</dbReference>
<dbReference type="RefSeq" id="XP_009548866.1">
    <property type="nucleotide sequence ID" value="XM_009550571.1"/>
</dbReference>
<dbReference type="InterPro" id="IPR002938">
    <property type="entry name" value="FAD-bd"/>
</dbReference>
<dbReference type="PRINTS" id="PR00420">
    <property type="entry name" value="RNGMNOXGNASE"/>
</dbReference>
<dbReference type="PROSITE" id="PS51257">
    <property type="entry name" value="PROKAR_LIPOPROTEIN"/>
    <property type="match status" value="1"/>
</dbReference>
<dbReference type="GO" id="GO:0016491">
    <property type="term" value="F:oxidoreductase activity"/>
    <property type="evidence" value="ECO:0007669"/>
    <property type="project" value="UniProtKB-KW"/>
</dbReference>
<protein>
    <recommendedName>
        <fullName evidence="4">FAD-binding domain-containing protein</fullName>
    </recommendedName>
</protein>
<dbReference type="Proteomes" id="UP000030671">
    <property type="component" value="Unassembled WGS sequence"/>
</dbReference>
<evidence type="ECO:0000256" key="1">
    <source>
        <dbReference type="ARBA" id="ARBA00022630"/>
    </source>
</evidence>
<dbReference type="GO" id="GO:0044550">
    <property type="term" value="P:secondary metabolite biosynthetic process"/>
    <property type="evidence" value="ECO:0007669"/>
    <property type="project" value="TreeGrafter"/>
</dbReference>
<dbReference type="InterPro" id="IPR036188">
    <property type="entry name" value="FAD/NAD-bd_sf"/>
</dbReference>
<dbReference type="STRING" id="747525.W4JZL3"/>